<feature type="domain" description="cGAS/DncV-like nucleotidyltransferase C-terminal helical" evidence="5">
    <location>
        <begin position="235"/>
        <end position="333"/>
    </location>
</feature>
<reference evidence="6 7" key="1">
    <citation type="submission" date="2019-03" db="EMBL/GenBank/DDBJ databases">
        <title>Genomic Encyclopedia of Type Strains, Phase IV (KMG-IV): sequencing the most valuable type-strain genomes for metagenomic binning, comparative biology and taxonomic classification.</title>
        <authorList>
            <person name="Goeker M."/>
        </authorList>
    </citation>
    <scope>NUCLEOTIDE SEQUENCE [LARGE SCALE GENOMIC DNA]</scope>
    <source>
        <strain evidence="6 7">DSM 1837</strain>
    </source>
</reference>
<keyword evidence="7" id="KW-1185">Reference proteome</keyword>
<dbReference type="Proteomes" id="UP000295182">
    <property type="component" value="Unassembled WGS sequence"/>
</dbReference>
<dbReference type="Pfam" id="PF26305">
    <property type="entry name" value="CD_NTase_C"/>
    <property type="match status" value="1"/>
</dbReference>
<accession>A0A4R2NEG1</accession>
<keyword evidence="2" id="KW-0548">Nucleotidyltransferase</keyword>
<name>A0A4R2NEG1_9BURK</name>
<keyword evidence="1" id="KW-0808">Transferase</keyword>
<dbReference type="AlphaFoldDB" id="A0A4R2NEG1"/>
<comment type="caution">
    <text evidence="6">The sequence shown here is derived from an EMBL/GenBank/DDBJ whole genome shotgun (WGS) entry which is preliminary data.</text>
</comment>
<keyword evidence="4" id="KW-0051">Antiviral defense</keyword>
<proteinExistence type="predicted"/>
<dbReference type="EMBL" id="SLXH01000004">
    <property type="protein sequence ID" value="TCP19689.1"/>
    <property type="molecule type" value="Genomic_DNA"/>
</dbReference>
<dbReference type="OrthoDB" id="1082574at2"/>
<keyword evidence="3" id="KW-0547">Nucleotide-binding</keyword>
<evidence type="ECO:0000256" key="3">
    <source>
        <dbReference type="ARBA" id="ARBA00022741"/>
    </source>
</evidence>
<dbReference type="InterPro" id="IPR058909">
    <property type="entry name" value="CD_NTase_C"/>
</dbReference>
<evidence type="ECO:0000313" key="6">
    <source>
        <dbReference type="EMBL" id="TCP19689.1"/>
    </source>
</evidence>
<evidence type="ECO:0000313" key="7">
    <source>
        <dbReference type="Proteomes" id="UP000295182"/>
    </source>
</evidence>
<evidence type="ECO:0000256" key="1">
    <source>
        <dbReference type="ARBA" id="ARBA00022679"/>
    </source>
</evidence>
<sequence length="379" mass="42305">MAIDIDKRLKSLHERRMGTDRIADLTLDSATQVITKSLTQESYAKRATAQKHTKYALGAMQAVDSDYTRISLEEADRVKDQLKRGLDRKSISTEFRLQGSVALNIHIRGVSDVDLLVLDGRYIHYEHNGQKAMSGGYTSPVTYNTLQALIQLRSESESILDTAFPAAKVEKGGAKAIKISGGSLRRPVDVVPSNWFDTAAYQRSFAEVDRGVHILNKHVPERVLNMPFKHIQQINDRDKPSIGGLKKAIRLCKNVKADAESDGTNIELSSYDIASALWHADMAALTVGVANELAILAEVTRFLDDLVRRPNYARTLRVPDDSRYVFDSETKIEGLQLLSLEMDDLSGRVAREQSKAPWLWHTPSTGLVFEELRKAYVPG</sequence>
<evidence type="ECO:0000256" key="4">
    <source>
        <dbReference type="ARBA" id="ARBA00023118"/>
    </source>
</evidence>
<protein>
    <recommendedName>
        <fullName evidence="5">cGAS/DncV-like nucleotidyltransferase C-terminal helical domain-containing protein</fullName>
    </recommendedName>
</protein>
<evidence type="ECO:0000256" key="2">
    <source>
        <dbReference type="ARBA" id="ARBA00022695"/>
    </source>
</evidence>
<organism evidence="6 7">
    <name type="scientific">Simplicispira metamorpha</name>
    <dbReference type="NCBI Taxonomy" id="80881"/>
    <lineage>
        <taxon>Bacteria</taxon>
        <taxon>Pseudomonadati</taxon>
        <taxon>Pseudomonadota</taxon>
        <taxon>Betaproteobacteria</taxon>
        <taxon>Burkholderiales</taxon>
        <taxon>Comamonadaceae</taxon>
        <taxon>Simplicispira</taxon>
    </lineage>
</organism>
<dbReference type="RefSeq" id="WP_132750358.1">
    <property type="nucleotide sequence ID" value="NZ_QXNC01000002.1"/>
</dbReference>
<gene>
    <name evidence="6" type="ORF">EV674_104150</name>
</gene>
<evidence type="ECO:0000259" key="5">
    <source>
        <dbReference type="Pfam" id="PF26305"/>
    </source>
</evidence>